<dbReference type="InterPro" id="IPR026956">
    <property type="entry name" value="D-ser_dehydrat-like_dom"/>
</dbReference>
<dbReference type="SUPFAM" id="SSF51419">
    <property type="entry name" value="PLP-binding barrel"/>
    <property type="match status" value="1"/>
</dbReference>
<dbReference type="AlphaFoldDB" id="F5YGZ5"/>
<dbReference type="STRING" id="545694.TREPR_2510"/>
<dbReference type="InterPro" id="IPR051466">
    <property type="entry name" value="D-amino_acid_metab_enzyme"/>
</dbReference>
<dbReference type="eggNOG" id="COG3616">
    <property type="taxonomic scope" value="Bacteria"/>
</dbReference>
<organism evidence="4 5">
    <name type="scientific">Treponema primitia (strain ATCC BAA-887 / DSM 12427 / ZAS-2)</name>
    <dbReference type="NCBI Taxonomy" id="545694"/>
    <lineage>
        <taxon>Bacteria</taxon>
        <taxon>Pseudomonadati</taxon>
        <taxon>Spirochaetota</taxon>
        <taxon>Spirochaetia</taxon>
        <taxon>Spirochaetales</taxon>
        <taxon>Treponemataceae</taxon>
        <taxon>Treponema</taxon>
    </lineage>
</organism>
<comment type="similarity">
    <text evidence="1">Belongs to the DSD1 family.</text>
</comment>
<accession>F5YGZ5</accession>
<dbReference type="Gene3D" id="2.40.37.20">
    <property type="entry name" value="D-serine dehydratase-like domain"/>
    <property type="match status" value="1"/>
</dbReference>
<evidence type="ECO:0000259" key="3">
    <source>
        <dbReference type="SMART" id="SM01119"/>
    </source>
</evidence>
<reference evidence="5" key="1">
    <citation type="submission" date="2009-12" db="EMBL/GenBank/DDBJ databases">
        <title>Complete sequence of Treponema primitia strain ZAS-2.</title>
        <authorList>
            <person name="Tetu S.G."/>
            <person name="Matson E."/>
            <person name="Ren Q."/>
            <person name="Seshadri R."/>
            <person name="Elbourne L."/>
            <person name="Hassan K.A."/>
            <person name="Durkin A."/>
            <person name="Radune D."/>
            <person name="Mohamoud Y."/>
            <person name="Shay R."/>
            <person name="Jin S."/>
            <person name="Zhang X."/>
            <person name="Lucey K."/>
            <person name="Ballor N.R."/>
            <person name="Ottesen E."/>
            <person name="Rosenthal R."/>
            <person name="Allen A."/>
            <person name="Leadbetter J.R."/>
            <person name="Paulsen I.T."/>
        </authorList>
    </citation>
    <scope>NUCLEOTIDE SEQUENCE [LARGE SCALE GENOMIC DNA]</scope>
    <source>
        <strain evidence="5">ATCC BAA-887 / DSM 12427 / ZAS-2</strain>
    </source>
</reference>
<dbReference type="InterPro" id="IPR042208">
    <property type="entry name" value="D-ser_dehydrat-like_sf"/>
</dbReference>
<dbReference type="InterPro" id="IPR029066">
    <property type="entry name" value="PLP-binding_barrel"/>
</dbReference>
<protein>
    <submittedName>
        <fullName evidence="4">Alanine racemase domain protein</fullName>
    </submittedName>
</protein>
<dbReference type="PANTHER" id="PTHR28004">
    <property type="entry name" value="ZGC:162816-RELATED"/>
    <property type="match status" value="1"/>
</dbReference>
<dbReference type="Pfam" id="PF14031">
    <property type="entry name" value="D-ser_dehydrat"/>
    <property type="match status" value="1"/>
</dbReference>
<gene>
    <name evidence="4" type="ordered locus">TREPR_2510</name>
</gene>
<reference evidence="4 5" key="2">
    <citation type="journal article" date="2011" name="ISME J.">
        <title>RNA-seq reveals cooperative metabolic interactions between two termite-gut spirochete species in co-culture.</title>
        <authorList>
            <person name="Rosenthal A.Z."/>
            <person name="Matson E.G."/>
            <person name="Eldar A."/>
            <person name="Leadbetter J.R."/>
        </authorList>
    </citation>
    <scope>NUCLEOTIDE SEQUENCE [LARGE SCALE GENOMIC DNA]</scope>
    <source>
        <strain evidence="5">ATCC BAA-887 / DSM 12427 / ZAS-2</strain>
    </source>
</reference>
<evidence type="ECO:0000313" key="5">
    <source>
        <dbReference type="Proteomes" id="UP000009223"/>
    </source>
</evidence>
<keyword evidence="5" id="KW-1185">Reference proteome</keyword>
<evidence type="ECO:0000256" key="2">
    <source>
        <dbReference type="ARBA" id="ARBA00023239"/>
    </source>
</evidence>
<dbReference type="SMART" id="SM01119">
    <property type="entry name" value="D-ser_dehydrat"/>
    <property type="match status" value="1"/>
</dbReference>
<feature type="domain" description="D-serine dehydratase-like" evidence="3">
    <location>
        <begin position="257"/>
        <end position="355"/>
    </location>
</feature>
<keyword evidence="2" id="KW-0456">Lyase</keyword>
<proteinExistence type="inferred from homology"/>
<name>F5YGZ5_TREPZ</name>
<dbReference type="Proteomes" id="UP000009223">
    <property type="component" value="Chromosome"/>
</dbReference>
<evidence type="ECO:0000256" key="1">
    <source>
        <dbReference type="ARBA" id="ARBA00005323"/>
    </source>
</evidence>
<dbReference type="GO" id="GO:0036088">
    <property type="term" value="P:D-serine catabolic process"/>
    <property type="evidence" value="ECO:0007669"/>
    <property type="project" value="TreeGrafter"/>
</dbReference>
<dbReference type="HOGENOM" id="CLU_031639_2_1_12"/>
<dbReference type="OrthoDB" id="9788869at2"/>
<dbReference type="RefSeq" id="WP_015707700.1">
    <property type="nucleotide sequence ID" value="NC_015578.1"/>
</dbReference>
<evidence type="ECO:0000313" key="4">
    <source>
        <dbReference type="EMBL" id="AEF85877.1"/>
    </source>
</evidence>
<sequence length="371" mass="40568">METLTQAQLETPCLVINMEQVRENITAMQKIADTAGCRLRPHVKTHKMPLFARMQVEAGASGICCAKVSEAEVMADGGLQDIFIAYPLVGDFRIQRALILARRITRLILAVDSLQGALALSQAAVKAGQELEVRLEIDTGAKRTGIPLEEASLLAEAVYKMPGLRLTGIYTFKGLNYQGTPTEENELAAQEESSLMERAAKKIEALGIKLPDISGGSSPTGAAVARLGKINEIRPGTYIFKDLMLCSEKVAQPSEIAVRYVATVVSCPREDYAVIDGGTKCFPTDVVLHTAPFQYTAYARVEGREDLLLDRMNEEHGIIRSVNGKTLLSVGQRITLIPLHVCTAINMHNQVYLEEAGKFRLQRVEARGMVV</sequence>
<dbReference type="Gene3D" id="3.20.20.10">
    <property type="entry name" value="Alanine racemase"/>
    <property type="match status" value="1"/>
</dbReference>
<dbReference type="GO" id="GO:0008721">
    <property type="term" value="F:D-serine ammonia-lyase activity"/>
    <property type="evidence" value="ECO:0007669"/>
    <property type="project" value="TreeGrafter"/>
</dbReference>
<dbReference type="KEGG" id="tpi:TREPR_2510"/>
<dbReference type="Pfam" id="PF01168">
    <property type="entry name" value="Ala_racemase_N"/>
    <property type="match status" value="1"/>
</dbReference>
<dbReference type="PANTHER" id="PTHR28004:SF2">
    <property type="entry name" value="D-SERINE DEHYDRATASE"/>
    <property type="match status" value="1"/>
</dbReference>
<dbReference type="InterPro" id="IPR001608">
    <property type="entry name" value="Ala_racemase_N"/>
</dbReference>
<dbReference type="EMBL" id="CP001843">
    <property type="protein sequence ID" value="AEF85877.1"/>
    <property type="molecule type" value="Genomic_DNA"/>
</dbReference>